<name>W8C4E4_CERCA</name>
<dbReference type="OrthoDB" id="8061201at2759"/>
<organism evidence="1">
    <name type="scientific">Ceratitis capitata</name>
    <name type="common">Mediterranean fruit fly</name>
    <name type="synonym">Tephritis capitata</name>
    <dbReference type="NCBI Taxonomy" id="7213"/>
    <lineage>
        <taxon>Eukaryota</taxon>
        <taxon>Metazoa</taxon>
        <taxon>Ecdysozoa</taxon>
        <taxon>Arthropoda</taxon>
        <taxon>Hexapoda</taxon>
        <taxon>Insecta</taxon>
        <taxon>Pterygota</taxon>
        <taxon>Neoptera</taxon>
        <taxon>Endopterygota</taxon>
        <taxon>Diptera</taxon>
        <taxon>Brachycera</taxon>
        <taxon>Muscomorpha</taxon>
        <taxon>Tephritoidea</taxon>
        <taxon>Tephritidae</taxon>
        <taxon>Ceratitis</taxon>
        <taxon>Ceratitis</taxon>
    </lineage>
</organism>
<dbReference type="AlphaFoldDB" id="W8C4E4"/>
<reference evidence="1" key="2">
    <citation type="journal article" date="2014" name="BMC Genomics">
        <title>A genomic perspective to assessing quality of mass-reared SIT flies used in Mediterranean fruit fly (Ceratitis capitata) eradication in California.</title>
        <authorList>
            <person name="Calla B."/>
            <person name="Hall B."/>
            <person name="Hou S."/>
            <person name="Geib S.M."/>
        </authorList>
    </citation>
    <scope>NUCLEOTIDE SEQUENCE</scope>
</reference>
<gene>
    <name evidence="1" type="primary">GAGJ</name>
</gene>
<accession>W8C4E4</accession>
<dbReference type="EMBL" id="GAMC01005579">
    <property type="protein sequence ID" value="JAC00977.1"/>
    <property type="molecule type" value="mRNA"/>
</dbReference>
<evidence type="ECO:0000313" key="1">
    <source>
        <dbReference type="EMBL" id="JAC00977.1"/>
    </source>
</evidence>
<feature type="non-terminal residue" evidence="1">
    <location>
        <position position="1"/>
    </location>
</feature>
<dbReference type="EMBL" id="GAMC01005576">
    <property type="protein sequence ID" value="JAC00980.1"/>
    <property type="molecule type" value="mRNA"/>
</dbReference>
<proteinExistence type="evidence at transcript level"/>
<reference evidence="1" key="1">
    <citation type="submission" date="2013-07" db="EMBL/GenBank/DDBJ databases">
        <authorList>
            <person name="Geib S."/>
        </authorList>
    </citation>
    <scope>NUCLEOTIDE SEQUENCE</scope>
</reference>
<sequence length="362" mass="41558">YSLSRQKNKREGERTPFNAIRISKLIQENKVKDVIDIAKIGYGRCKITFKNGKAANNFSELNNDQYEARIFAHFVSKVGIMFDAPTDISEEELLEDISSPVKIIRIMRVMKTKDGVKYPTRRVKIIFDGLEIPTEVGFLYTKIQVKPYVAFAQCYRCFRFNHFAQHCKQRKSICPKCGEAHENSTNCTSVKCVNCKGSHEATDKECPARSKAYAIKSITTLENLSNQEARIKYKNILGNRFEILSDNTTLDAEFPQIQEKKTAMYNNRTEAVKHLHQQFSYAKIAKINNNRVREEQNALQTMNEWRKATEEKPSSSNAKMLAYPTSLDRFTQKQDDCTTKINQAINNCLTQSTTETNNNKAL</sequence>
<protein>
    <submittedName>
        <fullName evidence="1">Nucleic-acid-binding protein from mobile element jockey</fullName>
    </submittedName>
</protein>